<name>A0A133KAN2_9FIRM</name>
<feature type="coiled-coil region" evidence="1">
    <location>
        <begin position="470"/>
        <end position="551"/>
    </location>
</feature>
<dbReference type="Proteomes" id="UP000070383">
    <property type="component" value="Unassembled WGS sequence"/>
</dbReference>
<protein>
    <recommendedName>
        <fullName evidence="7">LPXTG-motif protein cell wall anchor domain protein</fullName>
    </recommendedName>
</protein>
<feature type="coiled-coil region" evidence="1">
    <location>
        <begin position="297"/>
        <end position="324"/>
    </location>
</feature>
<dbReference type="AlphaFoldDB" id="A0A133KAN2"/>
<accession>A0A133KAN2</accession>
<evidence type="ECO:0008006" key="7">
    <source>
        <dbReference type="Google" id="ProtNLM"/>
    </source>
</evidence>
<keyword evidence="3" id="KW-0472">Membrane</keyword>
<comment type="caution">
    <text evidence="5">The sequence shown here is derived from an EMBL/GenBank/DDBJ whole genome shotgun (WGS) entry which is preliminary data.</text>
</comment>
<sequence>MNKNKIGLAVLLLGLSLGPVQTSQNYSIRLNNLVYAEEVTGQPSTEERSAGNESATKTTGTETTGNSVDPLKEKTNVKEAVRTEVENFNKEVEASNVYSLATKSEEEAYKKAYGAILEKIEKEVKEDGKAEDYIAAYKKALLKDSMELGYTVVKNIPNRIKLRNLKADLSQLEEAAKTAKLELPADLKTLAEKADKILAEKDHETDEIEENVKAFSDAIDKFKKDNKLTIKESKLSDEEAKCGYPDDVYTKGMGETKDLSEVRLDAKICLEATNIDYNKVEKRLGALYSKGTLTDKEIEEKKNLEAYKSSADKLEEDLFDLKVTVEGLKSSLDNYVVAASKVVINDEPAIDQKTIDDFAKRLKAIRDSHKDFIASDKFKKADEKLRKTYEDAYNALNGTTEYSLDAKSKIEAVEKAKRDIEKVEEDVLISKIATALNVDKNKEFTESENFRRAPKKLKEAYKKAFEDLGKKKTEENLKAFEEAKKAIEDKDFAGEFNDKLKALEKYIDQAKSDNLTEDSLKKLKKEYADKLKDLKDNKDANVDDIKALEDDFNKDLNPEKPEKGSNKAKTTKRVVSTKKNAGGKVRTGVESVLPLAGGVLVVAAIALVLTRKKNK</sequence>
<evidence type="ECO:0000256" key="2">
    <source>
        <dbReference type="SAM" id="MobiDB-lite"/>
    </source>
</evidence>
<keyword evidence="3" id="KW-0812">Transmembrane</keyword>
<feature type="region of interest" description="Disordered" evidence="2">
    <location>
        <begin position="41"/>
        <end position="75"/>
    </location>
</feature>
<reference evidence="6" key="1">
    <citation type="submission" date="2016-01" db="EMBL/GenBank/DDBJ databases">
        <authorList>
            <person name="Mitreva M."/>
            <person name="Pepin K.H."/>
            <person name="Mihindukulasuriya K.A."/>
            <person name="Fulton R."/>
            <person name="Fronick C."/>
            <person name="O'Laughlin M."/>
            <person name="Miner T."/>
            <person name="Herter B."/>
            <person name="Rosa B.A."/>
            <person name="Cordes M."/>
            <person name="Tomlinson C."/>
            <person name="Wollam A."/>
            <person name="Palsikar V.B."/>
            <person name="Mardis E.R."/>
            <person name="Wilson R.K."/>
        </authorList>
    </citation>
    <scope>NUCLEOTIDE SEQUENCE [LARGE SCALE GENOMIC DNA]</scope>
    <source>
        <strain evidence="6">MJR8151</strain>
    </source>
</reference>
<dbReference type="STRING" id="33036.HMPREF3200_01723"/>
<feature type="transmembrane region" description="Helical" evidence="3">
    <location>
        <begin position="592"/>
        <end position="610"/>
    </location>
</feature>
<evidence type="ECO:0000313" key="6">
    <source>
        <dbReference type="Proteomes" id="UP000070383"/>
    </source>
</evidence>
<feature type="coiled-coil region" evidence="1">
    <location>
        <begin position="162"/>
        <end position="207"/>
    </location>
</feature>
<dbReference type="RefSeq" id="WP_060929844.1">
    <property type="nucleotide sequence ID" value="NZ_KQ955289.1"/>
</dbReference>
<dbReference type="EMBL" id="LRPM01000072">
    <property type="protein sequence ID" value="KWZ76628.1"/>
    <property type="molecule type" value="Genomic_DNA"/>
</dbReference>
<evidence type="ECO:0000313" key="5">
    <source>
        <dbReference type="EMBL" id="KWZ76628.1"/>
    </source>
</evidence>
<gene>
    <name evidence="5" type="ORF">HMPREF3200_01723</name>
</gene>
<feature type="signal peptide" evidence="4">
    <location>
        <begin position="1"/>
        <end position="22"/>
    </location>
</feature>
<organism evidence="5 6">
    <name type="scientific">Anaerococcus tetradius</name>
    <dbReference type="NCBI Taxonomy" id="33036"/>
    <lineage>
        <taxon>Bacteria</taxon>
        <taxon>Bacillati</taxon>
        <taxon>Bacillota</taxon>
        <taxon>Tissierellia</taxon>
        <taxon>Tissierellales</taxon>
        <taxon>Peptoniphilaceae</taxon>
        <taxon>Anaerococcus</taxon>
    </lineage>
</organism>
<evidence type="ECO:0000256" key="3">
    <source>
        <dbReference type="SAM" id="Phobius"/>
    </source>
</evidence>
<feature type="compositionally biased region" description="Low complexity" evidence="2">
    <location>
        <begin position="56"/>
        <end position="65"/>
    </location>
</feature>
<feature type="chain" id="PRO_5038982060" description="LPXTG-motif protein cell wall anchor domain protein" evidence="4">
    <location>
        <begin position="23"/>
        <end position="615"/>
    </location>
</feature>
<feature type="compositionally biased region" description="Basic and acidic residues" evidence="2">
    <location>
        <begin position="552"/>
        <end position="565"/>
    </location>
</feature>
<dbReference type="OrthoDB" id="10014568at2"/>
<evidence type="ECO:0000256" key="1">
    <source>
        <dbReference type="SAM" id="Coils"/>
    </source>
</evidence>
<feature type="region of interest" description="Disordered" evidence="2">
    <location>
        <begin position="552"/>
        <end position="579"/>
    </location>
</feature>
<proteinExistence type="predicted"/>
<dbReference type="PATRIC" id="fig|33036.3.peg.1708"/>
<keyword evidence="6" id="KW-1185">Reference proteome</keyword>
<keyword evidence="1" id="KW-0175">Coiled coil</keyword>
<keyword evidence="4" id="KW-0732">Signal</keyword>
<keyword evidence="3" id="KW-1133">Transmembrane helix</keyword>
<evidence type="ECO:0000256" key="4">
    <source>
        <dbReference type="SAM" id="SignalP"/>
    </source>
</evidence>